<name>A0A0C3CNR7_PILCF</name>
<accession>A0A0C3CNR7</accession>
<protein>
    <submittedName>
        <fullName evidence="2">Uncharacterized protein</fullName>
    </submittedName>
</protein>
<proteinExistence type="predicted"/>
<dbReference type="AlphaFoldDB" id="A0A0C3CNR7"/>
<keyword evidence="3" id="KW-1185">Reference proteome</keyword>
<evidence type="ECO:0000313" key="3">
    <source>
        <dbReference type="Proteomes" id="UP000054166"/>
    </source>
</evidence>
<sequence>MRGKKYRKMDRDSLHKVKELGTRASTQARNISPDHTPQKALFRNLEEDYVLGPGDHNDKFPFDDMFEPDPPTSFFSSTWTDEHGEVFYYRIHQRNSESGPFSRVRWIGYKVRIVQYVHYHFRFQESDNASSNDTDPEAPGTISSKMDLNGPTYN</sequence>
<dbReference type="InParanoid" id="A0A0C3CNR7"/>
<evidence type="ECO:0000313" key="2">
    <source>
        <dbReference type="EMBL" id="KIM91382.1"/>
    </source>
</evidence>
<feature type="compositionally biased region" description="Polar residues" evidence="1">
    <location>
        <begin position="141"/>
        <end position="154"/>
    </location>
</feature>
<organism evidence="2 3">
    <name type="scientific">Piloderma croceum (strain F 1598)</name>
    <dbReference type="NCBI Taxonomy" id="765440"/>
    <lineage>
        <taxon>Eukaryota</taxon>
        <taxon>Fungi</taxon>
        <taxon>Dikarya</taxon>
        <taxon>Basidiomycota</taxon>
        <taxon>Agaricomycotina</taxon>
        <taxon>Agaricomycetes</taxon>
        <taxon>Agaricomycetidae</taxon>
        <taxon>Atheliales</taxon>
        <taxon>Atheliaceae</taxon>
        <taxon>Piloderma</taxon>
    </lineage>
</organism>
<gene>
    <name evidence="2" type="ORF">PILCRDRAFT_128171</name>
</gene>
<dbReference type="HOGENOM" id="CLU_1704907_0_0_1"/>
<evidence type="ECO:0000256" key="1">
    <source>
        <dbReference type="SAM" id="MobiDB-lite"/>
    </source>
</evidence>
<reference evidence="2 3" key="1">
    <citation type="submission" date="2014-04" db="EMBL/GenBank/DDBJ databases">
        <authorList>
            <consortium name="DOE Joint Genome Institute"/>
            <person name="Kuo A."/>
            <person name="Tarkka M."/>
            <person name="Buscot F."/>
            <person name="Kohler A."/>
            <person name="Nagy L.G."/>
            <person name="Floudas D."/>
            <person name="Copeland A."/>
            <person name="Barry K.W."/>
            <person name="Cichocki N."/>
            <person name="Veneault-Fourrey C."/>
            <person name="LaButti K."/>
            <person name="Lindquist E.A."/>
            <person name="Lipzen A."/>
            <person name="Lundell T."/>
            <person name="Morin E."/>
            <person name="Murat C."/>
            <person name="Sun H."/>
            <person name="Tunlid A."/>
            <person name="Henrissat B."/>
            <person name="Grigoriev I.V."/>
            <person name="Hibbett D.S."/>
            <person name="Martin F."/>
            <person name="Nordberg H.P."/>
            <person name="Cantor M.N."/>
            <person name="Hua S.X."/>
        </authorList>
    </citation>
    <scope>NUCLEOTIDE SEQUENCE [LARGE SCALE GENOMIC DNA]</scope>
    <source>
        <strain evidence="2 3">F 1598</strain>
    </source>
</reference>
<dbReference type="EMBL" id="KN832971">
    <property type="protein sequence ID" value="KIM91382.1"/>
    <property type="molecule type" value="Genomic_DNA"/>
</dbReference>
<reference evidence="3" key="2">
    <citation type="submission" date="2015-01" db="EMBL/GenBank/DDBJ databases">
        <title>Evolutionary Origins and Diversification of the Mycorrhizal Mutualists.</title>
        <authorList>
            <consortium name="DOE Joint Genome Institute"/>
            <consortium name="Mycorrhizal Genomics Consortium"/>
            <person name="Kohler A."/>
            <person name="Kuo A."/>
            <person name="Nagy L.G."/>
            <person name="Floudas D."/>
            <person name="Copeland A."/>
            <person name="Barry K.W."/>
            <person name="Cichocki N."/>
            <person name="Veneault-Fourrey C."/>
            <person name="LaButti K."/>
            <person name="Lindquist E.A."/>
            <person name="Lipzen A."/>
            <person name="Lundell T."/>
            <person name="Morin E."/>
            <person name="Murat C."/>
            <person name="Riley R."/>
            <person name="Ohm R."/>
            <person name="Sun H."/>
            <person name="Tunlid A."/>
            <person name="Henrissat B."/>
            <person name="Grigoriev I.V."/>
            <person name="Hibbett D.S."/>
            <person name="Martin F."/>
        </authorList>
    </citation>
    <scope>NUCLEOTIDE SEQUENCE [LARGE SCALE GENOMIC DNA]</scope>
    <source>
        <strain evidence="3">F 1598</strain>
    </source>
</reference>
<feature type="region of interest" description="Disordered" evidence="1">
    <location>
        <begin position="126"/>
        <end position="154"/>
    </location>
</feature>
<dbReference type="Proteomes" id="UP000054166">
    <property type="component" value="Unassembled WGS sequence"/>
</dbReference>